<protein>
    <recommendedName>
        <fullName evidence="8">Abasic site processing protein</fullName>
        <ecNumber evidence="8">3.4.-.-</ecNumber>
    </recommendedName>
</protein>
<dbReference type="Gene3D" id="3.90.1680.10">
    <property type="entry name" value="SOS response associated peptidase-like"/>
    <property type="match status" value="1"/>
</dbReference>
<evidence type="ECO:0000256" key="3">
    <source>
        <dbReference type="ARBA" id="ARBA00022763"/>
    </source>
</evidence>
<dbReference type="InterPro" id="IPR036590">
    <property type="entry name" value="SRAP-like"/>
</dbReference>
<evidence type="ECO:0000313" key="10">
    <source>
        <dbReference type="Proteomes" id="UP001595812"/>
    </source>
</evidence>
<dbReference type="Pfam" id="PF02586">
    <property type="entry name" value="SRAP"/>
    <property type="match status" value="1"/>
</dbReference>
<keyword evidence="7" id="KW-0456">Lyase</keyword>
<evidence type="ECO:0000256" key="4">
    <source>
        <dbReference type="ARBA" id="ARBA00022801"/>
    </source>
</evidence>
<keyword evidence="4 8" id="KW-0378">Hydrolase</keyword>
<keyword evidence="2 8" id="KW-0645">Protease</keyword>
<comment type="similarity">
    <text evidence="1 8">Belongs to the SOS response-associated peptidase family.</text>
</comment>
<dbReference type="PANTHER" id="PTHR13604:SF0">
    <property type="entry name" value="ABASIC SITE PROCESSING PROTEIN HMCES"/>
    <property type="match status" value="1"/>
</dbReference>
<dbReference type="InterPro" id="IPR003738">
    <property type="entry name" value="SRAP"/>
</dbReference>
<evidence type="ECO:0000256" key="6">
    <source>
        <dbReference type="ARBA" id="ARBA00023125"/>
    </source>
</evidence>
<reference evidence="10" key="1">
    <citation type="journal article" date="2019" name="Int. J. Syst. Evol. Microbiol.">
        <title>The Global Catalogue of Microorganisms (GCM) 10K type strain sequencing project: providing services to taxonomists for standard genome sequencing and annotation.</title>
        <authorList>
            <consortium name="The Broad Institute Genomics Platform"/>
            <consortium name="The Broad Institute Genome Sequencing Center for Infectious Disease"/>
            <person name="Wu L."/>
            <person name="Ma J."/>
        </authorList>
    </citation>
    <scope>NUCLEOTIDE SEQUENCE [LARGE SCALE GENOMIC DNA]</scope>
    <source>
        <strain evidence="10">CECT 8979</strain>
    </source>
</reference>
<sequence>MFYKLSITAELERVEQMFNAKFKYPFLYESEPIINGLQEQSIPIIRNTSPKEINHAIWGILPPDFREDWEDFQTLDNTLNIDVDDLNKRQWVKDISEYNRCSILVTGFFTSFMHKGEVYPFYVYRKDKHPFALAGIYTKLEDGFFTTTVLTSQTENRYKSIHNLGNSMPIVLDDITSQFWLQGKGEINRELLKDFVSPELKAHPISKEFFKNNIIFDDILKPAHYQKLPLLSLK</sequence>
<organism evidence="9 10">
    <name type="scientific">Winogradskyella maritima</name>
    <dbReference type="NCBI Taxonomy" id="1517766"/>
    <lineage>
        <taxon>Bacteria</taxon>
        <taxon>Pseudomonadati</taxon>
        <taxon>Bacteroidota</taxon>
        <taxon>Flavobacteriia</taxon>
        <taxon>Flavobacteriales</taxon>
        <taxon>Flavobacteriaceae</taxon>
        <taxon>Winogradskyella</taxon>
    </lineage>
</organism>
<evidence type="ECO:0000256" key="8">
    <source>
        <dbReference type="RuleBase" id="RU364100"/>
    </source>
</evidence>
<evidence type="ECO:0000256" key="5">
    <source>
        <dbReference type="ARBA" id="ARBA00023124"/>
    </source>
</evidence>
<dbReference type="SUPFAM" id="SSF143081">
    <property type="entry name" value="BB1717-like"/>
    <property type="match status" value="1"/>
</dbReference>
<comment type="caution">
    <text evidence="9">The sequence shown here is derived from an EMBL/GenBank/DDBJ whole genome shotgun (WGS) entry which is preliminary data.</text>
</comment>
<dbReference type="PANTHER" id="PTHR13604">
    <property type="entry name" value="DC12-RELATED"/>
    <property type="match status" value="1"/>
</dbReference>
<evidence type="ECO:0000256" key="2">
    <source>
        <dbReference type="ARBA" id="ARBA00022670"/>
    </source>
</evidence>
<gene>
    <name evidence="9" type="ORF">ACFOSX_13125</name>
</gene>
<keyword evidence="6" id="KW-0238">DNA-binding</keyword>
<accession>A0ABV8AMN9</accession>
<name>A0ABV8AMN9_9FLAO</name>
<dbReference type="EC" id="3.4.-.-" evidence="8"/>
<dbReference type="RefSeq" id="WP_386102030.1">
    <property type="nucleotide sequence ID" value="NZ_JBHSAT010000023.1"/>
</dbReference>
<evidence type="ECO:0000256" key="1">
    <source>
        <dbReference type="ARBA" id="ARBA00008136"/>
    </source>
</evidence>
<dbReference type="EMBL" id="JBHSAT010000023">
    <property type="protein sequence ID" value="MFC3878175.1"/>
    <property type="molecule type" value="Genomic_DNA"/>
</dbReference>
<evidence type="ECO:0000256" key="7">
    <source>
        <dbReference type="ARBA" id="ARBA00023239"/>
    </source>
</evidence>
<keyword evidence="5" id="KW-0190">Covalent protein-DNA linkage</keyword>
<keyword evidence="3" id="KW-0227">DNA damage</keyword>
<dbReference type="Proteomes" id="UP001595812">
    <property type="component" value="Unassembled WGS sequence"/>
</dbReference>
<proteinExistence type="inferred from homology"/>
<keyword evidence="10" id="KW-1185">Reference proteome</keyword>
<evidence type="ECO:0000313" key="9">
    <source>
        <dbReference type="EMBL" id="MFC3878175.1"/>
    </source>
</evidence>